<feature type="coiled-coil region" evidence="6">
    <location>
        <begin position="135"/>
        <end position="169"/>
    </location>
</feature>
<proteinExistence type="predicted"/>
<dbReference type="GO" id="GO:0006355">
    <property type="term" value="P:regulation of DNA-templated transcription"/>
    <property type="evidence" value="ECO:0007669"/>
    <property type="project" value="InterPro"/>
</dbReference>
<dbReference type="InterPro" id="IPR009057">
    <property type="entry name" value="Homeodomain-like_sf"/>
</dbReference>
<evidence type="ECO:0000259" key="9">
    <source>
        <dbReference type="PROSITE" id="PS50113"/>
    </source>
</evidence>
<dbReference type="PANTHER" id="PTHR32071">
    <property type="entry name" value="TRANSCRIPTIONAL REGULATORY PROTEIN"/>
    <property type="match status" value="1"/>
</dbReference>
<dbReference type="Proteomes" id="UP000594688">
    <property type="component" value="Chromosome"/>
</dbReference>
<dbReference type="FunFam" id="3.40.50.300:FF:000006">
    <property type="entry name" value="DNA-binding transcriptional regulator NtrC"/>
    <property type="match status" value="1"/>
</dbReference>
<dbReference type="Gene3D" id="3.30.450.20">
    <property type="entry name" value="PAS domain"/>
    <property type="match status" value="1"/>
</dbReference>
<keyword evidence="1" id="KW-0547">Nucleotide-binding</keyword>
<dbReference type="NCBIfam" id="TIGR00229">
    <property type="entry name" value="sensory_box"/>
    <property type="match status" value="1"/>
</dbReference>
<dbReference type="PROSITE" id="PS50045">
    <property type="entry name" value="SIGMA54_INTERACT_4"/>
    <property type="match status" value="1"/>
</dbReference>
<dbReference type="InterPro" id="IPR058031">
    <property type="entry name" value="AAA_lid_NorR"/>
</dbReference>
<dbReference type="InterPro" id="IPR025944">
    <property type="entry name" value="Sigma_54_int_dom_CS"/>
</dbReference>
<dbReference type="PROSITE" id="PS00675">
    <property type="entry name" value="SIGMA54_INTERACT_1"/>
    <property type="match status" value="1"/>
</dbReference>
<dbReference type="GO" id="GO:0005524">
    <property type="term" value="F:ATP binding"/>
    <property type="evidence" value="ECO:0007669"/>
    <property type="project" value="UniProtKB-KW"/>
</dbReference>
<dbReference type="InterPro" id="IPR035965">
    <property type="entry name" value="PAS-like_dom_sf"/>
</dbReference>
<protein>
    <submittedName>
        <fullName evidence="10">PAS domain S-box protein</fullName>
    </submittedName>
</protein>
<dbReference type="InterPro" id="IPR003593">
    <property type="entry name" value="AAA+_ATPase"/>
</dbReference>
<dbReference type="AlphaFoldDB" id="A0A7T0G129"/>
<evidence type="ECO:0000256" key="5">
    <source>
        <dbReference type="ARBA" id="ARBA00023163"/>
    </source>
</evidence>
<dbReference type="PROSITE" id="PS50113">
    <property type="entry name" value="PAC"/>
    <property type="match status" value="1"/>
</dbReference>
<keyword evidence="6" id="KW-0175">Coiled coil</keyword>
<dbReference type="SUPFAM" id="SSF46689">
    <property type="entry name" value="Homeodomain-like"/>
    <property type="match status" value="1"/>
</dbReference>
<keyword evidence="4" id="KW-0238">DNA-binding</keyword>
<evidence type="ECO:0000313" key="11">
    <source>
        <dbReference type="Proteomes" id="UP000594688"/>
    </source>
</evidence>
<feature type="domain" description="PAC" evidence="9">
    <location>
        <begin position="99"/>
        <end position="151"/>
    </location>
</feature>
<dbReference type="CDD" id="cd00009">
    <property type="entry name" value="AAA"/>
    <property type="match status" value="1"/>
</dbReference>
<dbReference type="Gene3D" id="3.40.50.300">
    <property type="entry name" value="P-loop containing nucleotide triphosphate hydrolases"/>
    <property type="match status" value="1"/>
</dbReference>
<feature type="domain" description="Sigma-54 factor interaction" evidence="7">
    <location>
        <begin position="176"/>
        <end position="405"/>
    </location>
</feature>
<keyword evidence="2" id="KW-0067">ATP-binding</keyword>
<dbReference type="KEGG" id="nli:G3M70_11420"/>
<name>A0A7T0G129_9BACT</name>
<dbReference type="InterPro" id="IPR000014">
    <property type="entry name" value="PAS"/>
</dbReference>
<organism evidence="10 11">
    <name type="scientific">Candidatus Nitronauta litoralis</name>
    <dbReference type="NCBI Taxonomy" id="2705533"/>
    <lineage>
        <taxon>Bacteria</taxon>
        <taxon>Pseudomonadati</taxon>
        <taxon>Nitrospinota/Tectimicrobiota group</taxon>
        <taxon>Nitrospinota</taxon>
        <taxon>Nitrospinia</taxon>
        <taxon>Nitrospinales</taxon>
        <taxon>Nitrospinaceae</taxon>
        <taxon>Candidatus Nitronauta</taxon>
    </lineage>
</organism>
<dbReference type="GO" id="GO:0003677">
    <property type="term" value="F:DNA binding"/>
    <property type="evidence" value="ECO:0007669"/>
    <property type="project" value="UniProtKB-KW"/>
</dbReference>
<keyword evidence="3" id="KW-0805">Transcription regulation</keyword>
<accession>A0A7T0G129</accession>
<dbReference type="InterPro" id="IPR027417">
    <property type="entry name" value="P-loop_NTPase"/>
</dbReference>
<dbReference type="Gene3D" id="1.10.8.60">
    <property type="match status" value="1"/>
</dbReference>
<dbReference type="InterPro" id="IPR000700">
    <property type="entry name" value="PAS-assoc_C"/>
</dbReference>
<dbReference type="PROSITE" id="PS00676">
    <property type="entry name" value="SIGMA54_INTERACT_2"/>
    <property type="match status" value="1"/>
</dbReference>
<dbReference type="EMBL" id="CP048685">
    <property type="protein sequence ID" value="QPJ62446.1"/>
    <property type="molecule type" value="Genomic_DNA"/>
</dbReference>
<dbReference type="InterPro" id="IPR025662">
    <property type="entry name" value="Sigma_54_int_dom_ATP-bd_1"/>
</dbReference>
<evidence type="ECO:0000259" key="7">
    <source>
        <dbReference type="PROSITE" id="PS50045"/>
    </source>
</evidence>
<dbReference type="InterPro" id="IPR002078">
    <property type="entry name" value="Sigma_54_int"/>
</dbReference>
<dbReference type="SMART" id="SM00382">
    <property type="entry name" value="AAA"/>
    <property type="match status" value="1"/>
</dbReference>
<reference evidence="10 11" key="1">
    <citation type="submission" date="2020-02" db="EMBL/GenBank/DDBJ databases">
        <title>Genomic and physiological characterization of two novel Nitrospinaceae genera.</title>
        <authorList>
            <person name="Mueller A.J."/>
            <person name="Jung M.-Y."/>
            <person name="Strachan C.R."/>
            <person name="Herbold C.W."/>
            <person name="Kirkegaard R.H."/>
            <person name="Daims H."/>
        </authorList>
    </citation>
    <scope>NUCLEOTIDE SEQUENCE [LARGE SCALE GENOMIC DNA]</scope>
    <source>
        <strain evidence="10">EB</strain>
    </source>
</reference>
<dbReference type="PROSITE" id="PS50112">
    <property type="entry name" value="PAS"/>
    <property type="match status" value="1"/>
</dbReference>
<sequence>MTSRKDPKASAQSFQKALKEIEYLNNLILNSAGEGIYGLDAEGKTTFVNRAAEKMTGYTAEEMIGKCQHELCHHSHPDGTPFPVETCPIYAAFTEGKKYEVSDEVFWRKDGTPFPVEYVSTPILENMKLLGAVVVFRDITERKRAEEEIQNLRQRLEMENEYLREEFQETTSYGDILGNSPALAHIITQIEMVAPTDASVLITGESGTGKELVAREIHNRSSRKNGPIIKVNCASIPRELYESEFFGHVKGSFTGALRDRAGRFELAHGGTLFLDEVGEIPLDLQSKLLRVLQEGVYERVGDEKTREVDVRLIAATNRDLKTSVREKQFREDLYFRLNVFPVEVPPLRDRKDDLPILAESFLESVAGKMNRPVPRLTRAHVVKLKQYDWPGNVRELQNVIERAVILSRNGKLNLDLPAPVSRAEREKESFPIDKNNESNPEIFTAEKFKELERQNICRALEHCKGKVSGPGGAAEILHMNPTTLASKMKVLSIRKPE</sequence>
<evidence type="ECO:0000256" key="3">
    <source>
        <dbReference type="ARBA" id="ARBA00023015"/>
    </source>
</evidence>
<dbReference type="Pfam" id="PF00158">
    <property type="entry name" value="Sigma54_activat"/>
    <property type="match status" value="1"/>
</dbReference>
<dbReference type="SUPFAM" id="SSF52540">
    <property type="entry name" value="P-loop containing nucleoside triphosphate hydrolases"/>
    <property type="match status" value="1"/>
</dbReference>
<gene>
    <name evidence="10" type="ORF">G3M70_11420</name>
</gene>
<dbReference type="Pfam" id="PF25601">
    <property type="entry name" value="AAA_lid_14"/>
    <property type="match status" value="1"/>
</dbReference>
<dbReference type="PROSITE" id="PS00688">
    <property type="entry name" value="SIGMA54_INTERACT_3"/>
    <property type="match status" value="1"/>
</dbReference>
<dbReference type="InterPro" id="IPR025943">
    <property type="entry name" value="Sigma_54_int_dom_ATP-bd_2"/>
</dbReference>
<dbReference type="CDD" id="cd00130">
    <property type="entry name" value="PAS"/>
    <property type="match status" value="1"/>
</dbReference>
<dbReference type="SMART" id="SM00091">
    <property type="entry name" value="PAS"/>
    <property type="match status" value="1"/>
</dbReference>
<keyword evidence="5" id="KW-0804">Transcription</keyword>
<evidence type="ECO:0000259" key="8">
    <source>
        <dbReference type="PROSITE" id="PS50112"/>
    </source>
</evidence>
<evidence type="ECO:0000256" key="1">
    <source>
        <dbReference type="ARBA" id="ARBA00022741"/>
    </source>
</evidence>
<dbReference type="PANTHER" id="PTHR32071:SF57">
    <property type="entry name" value="C4-DICARBOXYLATE TRANSPORT TRANSCRIPTIONAL REGULATORY PROTEIN DCTD"/>
    <property type="match status" value="1"/>
</dbReference>
<dbReference type="SUPFAM" id="SSF55785">
    <property type="entry name" value="PYP-like sensor domain (PAS domain)"/>
    <property type="match status" value="1"/>
</dbReference>
<feature type="domain" description="PAS" evidence="8">
    <location>
        <begin position="28"/>
        <end position="78"/>
    </location>
</feature>
<evidence type="ECO:0000256" key="6">
    <source>
        <dbReference type="SAM" id="Coils"/>
    </source>
</evidence>
<dbReference type="Pfam" id="PF00989">
    <property type="entry name" value="PAS"/>
    <property type="match status" value="1"/>
</dbReference>
<evidence type="ECO:0000256" key="2">
    <source>
        <dbReference type="ARBA" id="ARBA00022840"/>
    </source>
</evidence>
<evidence type="ECO:0000313" key="10">
    <source>
        <dbReference type="EMBL" id="QPJ62446.1"/>
    </source>
</evidence>
<dbReference type="InterPro" id="IPR013767">
    <property type="entry name" value="PAS_fold"/>
</dbReference>
<dbReference type="Gene3D" id="1.10.10.60">
    <property type="entry name" value="Homeodomain-like"/>
    <property type="match status" value="1"/>
</dbReference>
<evidence type="ECO:0000256" key="4">
    <source>
        <dbReference type="ARBA" id="ARBA00023125"/>
    </source>
</evidence>